<keyword evidence="3" id="KW-0430">Lectin</keyword>
<feature type="domain" description="Ig-like" evidence="14">
    <location>
        <begin position="279"/>
        <end position="356"/>
    </location>
</feature>
<reference evidence="15" key="1">
    <citation type="submission" date="2025-08" db="UniProtKB">
        <authorList>
            <consortium name="Ensembl"/>
        </authorList>
    </citation>
    <scope>IDENTIFICATION</scope>
</reference>
<evidence type="ECO:0000256" key="5">
    <source>
        <dbReference type="ARBA" id="ARBA00022989"/>
    </source>
</evidence>
<evidence type="ECO:0000256" key="7">
    <source>
        <dbReference type="ARBA" id="ARBA00023157"/>
    </source>
</evidence>
<dbReference type="InterPro" id="IPR013783">
    <property type="entry name" value="Ig-like_fold"/>
</dbReference>
<dbReference type="InterPro" id="IPR003599">
    <property type="entry name" value="Ig_sub"/>
</dbReference>
<keyword evidence="2" id="KW-0812">Transmembrane</keyword>
<dbReference type="AlphaFoldDB" id="A0A3Q0QWQ6"/>
<comment type="function">
    <text evidence="11">Most highly expressed siglec (sialic acid-binding immunoglobulin-like lectin) on B-cells that plays a role in various aspects of B-cell biology including differentiation, antigen presentation, and trafficking to bone marrow. Binds to alpha 2,6-linked sialic acid residues of surface molecules such as CD22 itself, CD45 and IgM in a cis configuration. Can also bind to ligands on other cells as an adhesion molecule in a trans configuration. Acts as an inhibitory coreceptor on the surface of B-cells and inhibits B-cell receptor induced signaling, characterized by inhibition of the calcium mobilization and cellular activation. Mechanistically, the immunoreceptor tyrosine-based inhibitory motif domain is phosphorylated by the Src kinase LYN, which in turn leads to the recruitment of the protein tyrosine phosphatase 1/PTPN6, leading to the negative regulation of BCR signaling. If this negative signaling from is of sufficient strength, apoptosis of the B-cell can be induced.</text>
</comment>
<evidence type="ECO:0000256" key="8">
    <source>
        <dbReference type="ARBA" id="ARBA00038361"/>
    </source>
</evidence>
<dbReference type="GO" id="GO:0033691">
    <property type="term" value="F:sialic acid binding"/>
    <property type="evidence" value="ECO:0007669"/>
    <property type="project" value="TreeGrafter"/>
</dbReference>
<protein>
    <recommendedName>
        <fullName evidence="9">B-cell receptor CD22</fullName>
    </recommendedName>
    <alternativeName>
        <fullName evidence="10">Sialic acid-binding Ig-like lectin 2</fullName>
    </alternativeName>
</protein>
<dbReference type="InterPro" id="IPR007110">
    <property type="entry name" value="Ig-like_dom"/>
</dbReference>
<proteinExistence type="inferred from homology"/>
<evidence type="ECO:0000313" key="15">
    <source>
        <dbReference type="Ensembl" id="ENSACIP00000001820.1"/>
    </source>
</evidence>
<dbReference type="Ensembl" id="ENSACIT00000001896.1">
    <property type="protein sequence ID" value="ENSACIP00000001820.1"/>
    <property type="gene ID" value="ENSACIG00000001483.1"/>
</dbReference>
<dbReference type="STRING" id="61819.ENSACIP00000001820"/>
<sequence length="485" mass="53830">VFIACFLLSLTGRTVGRQNCKDYCVTFSKQNLQAEAGLCVVIPCYFRTAAGFTPKHIVWFKCEASFERCVDADVIFHSNKNTGIKHQSGFKGRVSLLEPDVREKNCSIIINDLRESDSGSYQLRVTGKVNGKQDGFTFIPKVTVSVKGLTQKPTVTIPTLTEGQQATLTCTAPGLCSGSVPDITWTWRGAGGTESHITGNSTAFKNLTLVTQRHISVLTFNPSAEHHNTSVTCKITFTGETTTEETLTVTVNCEYNLRYVFNLILFLKSFESSVSTVLEGDALNLTCSVESFPPSLIVWKKLSSNTNLHNGTHTDLHNDTGSATLVIHNVTAEDSGEYICTAKYLDTTVTLYVNVTVTCKFPCFMILIIVYRVFKDPRWLWMCASVRGFDLCVSLQNNQTLNSNSGTKEVVYANIDFSLLIRKSAGEATRRQESTKTEYAEIRKAVKEERQDGEEAETLAVEMINCEPEKEEGKYEAVYSIANDR</sequence>
<evidence type="ECO:0000256" key="1">
    <source>
        <dbReference type="ARBA" id="ARBA00004479"/>
    </source>
</evidence>
<dbReference type="GO" id="GO:0005886">
    <property type="term" value="C:plasma membrane"/>
    <property type="evidence" value="ECO:0007669"/>
    <property type="project" value="TreeGrafter"/>
</dbReference>
<comment type="subunit">
    <text evidence="12">Predominantly monomer of isoform CD22-beta. Also found as heterodimer of isoform CD22-beta and a shorter isoform. Interacts with PTPN6/SHP-1, LYN, SYK, PIK3R1/PIK3R2 and PLCG1 upon phosphorylation. Interacts with GRB2, INPP5D and SHC1 upon phosphorylation. May form a complex with INPP5D/SHIP, GRB2 and SHC1.</text>
</comment>
<dbReference type="InterPro" id="IPR051036">
    <property type="entry name" value="SIGLEC"/>
</dbReference>
<keyword evidence="16" id="KW-1185">Reference proteome</keyword>
<name>A0A3Q0QWQ6_AMPCI</name>
<dbReference type="InterPro" id="IPR056386">
    <property type="entry name" value="Ig_CD22"/>
</dbReference>
<dbReference type="Proteomes" id="UP000261340">
    <property type="component" value="Unplaced"/>
</dbReference>
<dbReference type="GO" id="GO:0030246">
    <property type="term" value="F:carbohydrate binding"/>
    <property type="evidence" value="ECO:0007669"/>
    <property type="project" value="UniProtKB-KW"/>
</dbReference>
<reference evidence="15" key="2">
    <citation type="submission" date="2025-09" db="UniProtKB">
        <authorList>
            <consortium name="Ensembl"/>
        </authorList>
    </citation>
    <scope>IDENTIFICATION</scope>
</reference>
<dbReference type="GeneTree" id="ENSGT01150000286924"/>
<keyword evidence="5" id="KW-1133">Transmembrane helix</keyword>
<evidence type="ECO:0000256" key="3">
    <source>
        <dbReference type="ARBA" id="ARBA00022734"/>
    </source>
</evidence>
<keyword evidence="13" id="KW-0732">Signal</keyword>
<feature type="signal peptide" evidence="13">
    <location>
        <begin position="1"/>
        <end position="16"/>
    </location>
</feature>
<accession>A0A3Q0QWQ6</accession>
<evidence type="ECO:0000256" key="10">
    <source>
        <dbReference type="ARBA" id="ARBA00041781"/>
    </source>
</evidence>
<dbReference type="PANTHER" id="PTHR12035">
    <property type="entry name" value="SIALIC ACID BINDING IMMUNOGLOBULIN-LIKE LECTIN"/>
    <property type="match status" value="1"/>
</dbReference>
<dbReference type="SMART" id="SM00408">
    <property type="entry name" value="IGc2"/>
    <property type="match status" value="1"/>
</dbReference>
<evidence type="ECO:0000259" key="14">
    <source>
        <dbReference type="PROSITE" id="PS50835"/>
    </source>
</evidence>
<comment type="subcellular location">
    <subcellularLocation>
        <location evidence="1">Membrane</location>
        <topology evidence="1">Single-pass type I membrane protein</topology>
    </subcellularLocation>
</comment>
<dbReference type="CDD" id="cd00096">
    <property type="entry name" value="Ig"/>
    <property type="match status" value="1"/>
</dbReference>
<keyword evidence="4" id="KW-0130">Cell adhesion</keyword>
<evidence type="ECO:0000313" key="16">
    <source>
        <dbReference type="Proteomes" id="UP000261340"/>
    </source>
</evidence>
<dbReference type="Pfam" id="PF08205">
    <property type="entry name" value="C2-set_2"/>
    <property type="match status" value="1"/>
</dbReference>
<dbReference type="OMA" id="VEMINCE"/>
<comment type="similarity">
    <text evidence="8">Belongs to the immunoglobulin superfamily. SIGLEC (sialic acid binding Ig-like lectin) family.</text>
</comment>
<feature type="chain" id="PRO_5018658307" description="B-cell receptor CD22" evidence="13">
    <location>
        <begin position="17"/>
        <end position="485"/>
    </location>
</feature>
<dbReference type="PROSITE" id="PS50835">
    <property type="entry name" value="IG_LIKE"/>
    <property type="match status" value="2"/>
</dbReference>
<dbReference type="Pfam" id="PF13927">
    <property type="entry name" value="Ig_3"/>
    <property type="match status" value="1"/>
</dbReference>
<dbReference type="PANTHER" id="PTHR12035:SF128">
    <property type="entry name" value="BRANCHED CHAIN KETO ACID DEHYDROGENASE E1 SUBUNIT BETA,-LIKE-RELATED"/>
    <property type="match status" value="1"/>
</dbReference>
<evidence type="ECO:0000256" key="11">
    <source>
        <dbReference type="ARBA" id="ARBA00045430"/>
    </source>
</evidence>
<dbReference type="InterPro" id="IPR003598">
    <property type="entry name" value="Ig_sub2"/>
</dbReference>
<evidence type="ECO:0000256" key="2">
    <source>
        <dbReference type="ARBA" id="ARBA00022692"/>
    </source>
</evidence>
<dbReference type="SUPFAM" id="SSF48726">
    <property type="entry name" value="Immunoglobulin"/>
    <property type="match status" value="3"/>
</dbReference>
<keyword evidence="7" id="KW-1015">Disulfide bond</keyword>
<evidence type="ECO:0000256" key="12">
    <source>
        <dbReference type="ARBA" id="ARBA00046458"/>
    </source>
</evidence>
<dbReference type="SMART" id="SM00409">
    <property type="entry name" value="IG"/>
    <property type="match status" value="3"/>
</dbReference>
<evidence type="ECO:0000256" key="9">
    <source>
        <dbReference type="ARBA" id="ARBA00040106"/>
    </source>
</evidence>
<keyword evidence="6" id="KW-0472">Membrane</keyword>
<evidence type="ECO:0000256" key="13">
    <source>
        <dbReference type="SAM" id="SignalP"/>
    </source>
</evidence>
<dbReference type="Gene3D" id="2.60.40.10">
    <property type="entry name" value="Immunoglobulins"/>
    <property type="match status" value="3"/>
</dbReference>
<evidence type="ECO:0000256" key="4">
    <source>
        <dbReference type="ARBA" id="ARBA00022889"/>
    </source>
</evidence>
<dbReference type="Pfam" id="PF24518">
    <property type="entry name" value="Ig_CD22"/>
    <property type="match status" value="1"/>
</dbReference>
<feature type="domain" description="Ig-like" evidence="14">
    <location>
        <begin position="153"/>
        <end position="250"/>
    </location>
</feature>
<dbReference type="InterPro" id="IPR036179">
    <property type="entry name" value="Ig-like_dom_sf"/>
</dbReference>
<evidence type="ECO:0000256" key="6">
    <source>
        <dbReference type="ARBA" id="ARBA00023136"/>
    </source>
</evidence>
<organism evidence="15 16">
    <name type="scientific">Amphilophus citrinellus</name>
    <name type="common">Midas cichlid</name>
    <name type="synonym">Cichlasoma citrinellum</name>
    <dbReference type="NCBI Taxonomy" id="61819"/>
    <lineage>
        <taxon>Eukaryota</taxon>
        <taxon>Metazoa</taxon>
        <taxon>Chordata</taxon>
        <taxon>Craniata</taxon>
        <taxon>Vertebrata</taxon>
        <taxon>Euteleostomi</taxon>
        <taxon>Actinopterygii</taxon>
        <taxon>Neopterygii</taxon>
        <taxon>Teleostei</taxon>
        <taxon>Neoteleostei</taxon>
        <taxon>Acanthomorphata</taxon>
        <taxon>Ovalentaria</taxon>
        <taxon>Cichlomorphae</taxon>
        <taxon>Cichliformes</taxon>
        <taxon>Cichlidae</taxon>
        <taxon>New World cichlids</taxon>
        <taxon>Cichlasomatinae</taxon>
        <taxon>Heroini</taxon>
        <taxon>Amphilophus</taxon>
    </lineage>
</organism>
<dbReference type="InterPro" id="IPR013162">
    <property type="entry name" value="CD80_C2-set"/>
</dbReference>
<dbReference type="GO" id="GO:0007155">
    <property type="term" value="P:cell adhesion"/>
    <property type="evidence" value="ECO:0007669"/>
    <property type="project" value="UniProtKB-KW"/>
</dbReference>